<dbReference type="FunFam" id="3.30.70.100:FF:000001">
    <property type="entry name" value="ATPase copper transporting beta"/>
    <property type="match status" value="1"/>
</dbReference>
<keyword evidence="1" id="KW-0479">Metal-binding</keyword>
<dbReference type="EMBL" id="FOPZ01000016">
    <property type="protein sequence ID" value="SFH66997.1"/>
    <property type="molecule type" value="Genomic_DNA"/>
</dbReference>
<dbReference type="Gene3D" id="3.30.70.100">
    <property type="match status" value="1"/>
</dbReference>
<gene>
    <name evidence="3" type="ORF">SAMN04488066_11644</name>
</gene>
<dbReference type="SUPFAM" id="SSF55008">
    <property type="entry name" value="HMA, heavy metal-associated domain"/>
    <property type="match status" value="1"/>
</dbReference>
<proteinExistence type="predicted"/>
<evidence type="ECO:0000256" key="1">
    <source>
        <dbReference type="ARBA" id="ARBA00022723"/>
    </source>
</evidence>
<keyword evidence="4" id="KW-1185">Reference proteome</keyword>
<dbReference type="InterPro" id="IPR036163">
    <property type="entry name" value="HMA_dom_sf"/>
</dbReference>
<dbReference type="GO" id="GO:0046872">
    <property type="term" value="F:metal ion binding"/>
    <property type="evidence" value="ECO:0007669"/>
    <property type="project" value="UniProtKB-KW"/>
</dbReference>
<dbReference type="Pfam" id="PF00403">
    <property type="entry name" value="HMA"/>
    <property type="match status" value="1"/>
</dbReference>
<organism evidence="3 4">
    <name type="scientific">Halorubrum aquaticum</name>
    <dbReference type="NCBI Taxonomy" id="387340"/>
    <lineage>
        <taxon>Archaea</taxon>
        <taxon>Methanobacteriati</taxon>
        <taxon>Methanobacteriota</taxon>
        <taxon>Stenosarchaea group</taxon>
        <taxon>Halobacteria</taxon>
        <taxon>Halobacteriales</taxon>
        <taxon>Haloferacaceae</taxon>
        <taxon>Halorubrum</taxon>
    </lineage>
</organism>
<dbReference type="AlphaFoldDB" id="A0A1I3BXH1"/>
<dbReference type="PROSITE" id="PS50846">
    <property type="entry name" value="HMA_2"/>
    <property type="match status" value="1"/>
</dbReference>
<dbReference type="PANTHER" id="PTHR22814:SF287">
    <property type="entry name" value="COPPER TRANSPORT PROTEIN ATX1"/>
    <property type="match status" value="1"/>
</dbReference>
<feature type="domain" description="HMA" evidence="2">
    <location>
        <begin position="1"/>
        <end position="64"/>
    </location>
</feature>
<dbReference type="OrthoDB" id="44171at2157"/>
<dbReference type="PANTHER" id="PTHR22814">
    <property type="entry name" value="COPPER TRANSPORT PROTEIN ATOX1-RELATED"/>
    <property type="match status" value="1"/>
</dbReference>
<reference evidence="3 4" key="1">
    <citation type="submission" date="2016-10" db="EMBL/GenBank/DDBJ databases">
        <authorList>
            <person name="Varghese N."/>
            <person name="Submissions S."/>
        </authorList>
    </citation>
    <scope>NUCLEOTIDE SEQUENCE [LARGE SCALE GENOMIC DNA]</scope>
    <source>
        <strain evidence="3 4">CGMCC 1.6377</strain>
    </source>
</reference>
<name>A0A1I3BXH1_9EURY</name>
<evidence type="ECO:0000313" key="3">
    <source>
        <dbReference type="EMBL" id="SFH66997.1"/>
    </source>
</evidence>
<dbReference type="CDD" id="cd00371">
    <property type="entry name" value="HMA"/>
    <property type="match status" value="1"/>
</dbReference>
<evidence type="ECO:0000259" key="2">
    <source>
        <dbReference type="PROSITE" id="PS50846"/>
    </source>
</evidence>
<sequence>MTTIITVEGMTCGHCEQTVTEALQDVSGVTDVTVDRENEQATVDGDADATSLVEAVEDAGYTAHI</sequence>
<dbReference type="Proteomes" id="UP000323537">
    <property type="component" value="Unassembled WGS sequence"/>
</dbReference>
<accession>A0A1I3BXH1</accession>
<dbReference type="InterPro" id="IPR006121">
    <property type="entry name" value="HMA_dom"/>
</dbReference>
<evidence type="ECO:0000313" key="4">
    <source>
        <dbReference type="Proteomes" id="UP000323537"/>
    </source>
</evidence>
<dbReference type="RefSeq" id="WP_149785093.1">
    <property type="nucleotide sequence ID" value="NZ_BAAADP010000001.1"/>
</dbReference>
<protein>
    <submittedName>
        <fullName evidence="3">Copper chaperone CopZ</fullName>
    </submittedName>
</protein>